<feature type="compositionally biased region" description="Basic and acidic residues" evidence="1">
    <location>
        <begin position="244"/>
        <end position="259"/>
    </location>
</feature>
<dbReference type="AlphaFoldDB" id="A0A226EID4"/>
<evidence type="ECO:0000256" key="1">
    <source>
        <dbReference type="SAM" id="MobiDB-lite"/>
    </source>
</evidence>
<comment type="caution">
    <text evidence="2">The sequence shown here is derived from an EMBL/GenBank/DDBJ whole genome shotgun (WGS) entry which is preliminary data.</text>
</comment>
<sequence>MVSTMTKFSRVATTMADSEWPNGNLTEVIGRQLDASSSTTTTRDCPMINTIDTDAFPYGTTTSTTGESRCNEELEQEGDFSPVLCSTNFETERRIRRLDVEDDNSTTSECKQNEVPPVFQDIEFNPEEMIPILINTDLSELQHLMDNEILAERSLSWFEFIQIYRPKPDDYILKGDNGCILDLKSKIGDYIDISPVVSCYPVFIHAKRAHQSQPSSQFEGPKNVRRKFKRKSPRRKPKPKRRKIQLETDIRHAEEDNMGRTKTGNKLNNKHIDRSNEPLDIPQSVDTLNTHTNLVLPNLKSQVMNFVKNKFSNRDMLRIREELMKLKDDEDYFKLTSLTPLTAGLLEQMLCRNLPTQDSTTS</sequence>
<dbReference type="EMBL" id="LNIX01000003">
    <property type="protein sequence ID" value="OXA56978.1"/>
    <property type="molecule type" value="Genomic_DNA"/>
</dbReference>
<dbReference type="OrthoDB" id="10676086at2759"/>
<reference evidence="2 3" key="1">
    <citation type="submission" date="2015-12" db="EMBL/GenBank/DDBJ databases">
        <title>The genome of Folsomia candida.</title>
        <authorList>
            <person name="Faddeeva A."/>
            <person name="Derks M.F."/>
            <person name="Anvar Y."/>
            <person name="Smit S."/>
            <person name="Van Straalen N."/>
            <person name="Roelofs D."/>
        </authorList>
    </citation>
    <scope>NUCLEOTIDE SEQUENCE [LARGE SCALE GENOMIC DNA]</scope>
    <source>
        <strain evidence="2 3">VU population</strain>
        <tissue evidence="2">Whole body</tissue>
    </source>
</reference>
<proteinExistence type="predicted"/>
<evidence type="ECO:0000313" key="3">
    <source>
        <dbReference type="Proteomes" id="UP000198287"/>
    </source>
</evidence>
<organism evidence="2 3">
    <name type="scientific">Folsomia candida</name>
    <name type="common">Springtail</name>
    <dbReference type="NCBI Taxonomy" id="158441"/>
    <lineage>
        <taxon>Eukaryota</taxon>
        <taxon>Metazoa</taxon>
        <taxon>Ecdysozoa</taxon>
        <taxon>Arthropoda</taxon>
        <taxon>Hexapoda</taxon>
        <taxon>Collembola</taxon>
        <taxon>Entomobryomorpha</taxon>
        <taxon>Isotomoidea</taxon>
        <taxon>Isotomidae</taxon>
        <taxon>Proisotominae</taxon>
        <taxon>Folsomia</taxon>
    </lineage>
</organism>
<gene>
    <name evidence="2" type="ORF">Fcan01_07760</name>
</gene>
<accession>A0A226EID4</accession>
<feature type="region of interest" description="Disordered" evidence="1">
    <location>
        <begin position="210"/>
        <end position="284"/>
    </location>
</feature>
<feature type="compositionally biased region" description="Basic residues" evidence="1">
    <location>
        <begin position="223"/>
        <end position="243"/>
    </location>
</feature>
<name>A0A226EID4_FOLCA</name>
<dbReference type="Proteomes" id="UP000198287">
    <property type="component" value="Unassembled WGS sequence"/>
</dbReference>
<dbReference type="OMA" id="CPMINTI"/>
<protein>
    <submittedName>
        <fullName evidence="2">Uncharacterized protein</fullName>
    </submittedName>
</protein>
<evidence type="ECO:0000313" key="2">
    <source>
        <dbReference type="EMBL" id="OXA56978.1"/>
    </source>
</evidence>
<keyword evidence="3" id="KW-1185">Reference proteome</keyword>